<evidence type="ECO:0000256" key="5">
    <source>
        <dbReference type="ARBA" id="ARBA00023163"/>
    </source>
</evidence>
<dbReference type="Gene3D" id="1.25.40.10">
    <property type="entry name" value="Tetratricopeptide repeat domain"/>
    <property type="match status" value="1"/>
</dbReference>
<keyword evidence="5" id="KW-0804">Transcription</keyword>
<keyword evidence="4 6" id="KW-0238">DNA-binding</keyword>
<dbReference type="EMBL" id="JBEYBN010000073">
    <property type="protein sequence ID" value="MEU2271430.1"/>
    <property type="molecule type" value="Genomic_DNA"/>
</dbReference>
<dbReference type="InterPro" id="IPR001867">
    <property type="entry name" value="OmpR/PhoB-type_DNA-bd"/>
</dbReference>
<dbReference type="PANTHER" id="PTHR35807:SF1">
    <property type="entry name" value="TRANSCRIPTIONAL REGULATOR REDD"/>
    <property type="match status" value="1"/>
</dbReference>
<dbReference type="InterPro" id="IPR005158">
    <property type="entry name" value="BTAD"/>
</dbReference>
<evidence type="ECO:0000256" key="2">
    <source>
        <dbReference type="ARBA" id="ARBA00023012"/>
    </source>
</evidence>
<feature type="DNA-binding region" description="OmpR/PhoB-type" evidence="6">
    <location>
        <begin position="1"/>
        <end position="99"/>
    </location>
</feature>
<evidence type="ECO:0000256" key="4">
    <source>
        <dbReference type="ARBA" id="ARBA00023125"/>
    </source>
</evidence>
<dbReference type="Gene3D" id="1.10.10.10">
    <property type="entry name" value="Winged helix-like DNA-binding domain superfamily/Winged helix DNA-binding domain"/>
    <property type="match status" value="1"/>
</dbReference>
<dbReference type="PROSITE" id="PS51755">
    <property type="entry name" value="OMPR_PHOB"/>
    <property type="match status" value="1"/>
</dbReference>
<comment type="caution">
    <text evidence="9">The sequence shown here is derived from an EMBL/GenBank/DDBJ whole genome shotgun (WGS) entry which is preliminary data.</text>
</comment>
<evidence type="ECO:0000313" key="9">
    <source>
        <dbReference type="EMBL" id="MEU2271430.1"/>
    </source>
</evidence>
<evidence type="ECO:0000256" key="3">
    <source>
        <dbReference type="ARBA" id="ARBA00023015"/>
    </source>
</evidence>
<dbReference type="SMART" id="SM01043">
    <property type="entry name" value="BTAD"/>
    <property type="match status" value="1"/>
</dbReference>
<dbReference type="Pfam" id="PF00486">
    <property type="entry name" value="Trans_reg_C"/>
    <property type="match status" value="1"/>
</dbReference>
<gene>
    <name evidence="9" type="ORF">ABZ568_34420</name>
</gene>
<dbReference type="InterPro" id="IPR016032">
    <property type="entry name" value="Sig_transdc_resp-reg_C-effctor"/>
</dbReference>
<dbReference type="RefSeq" id="WP_359793167.1">
    <property type="nucleotide sequence ID" value="NZ_JBEYBN010000073.1"/>
</dbReference>
<keyword evidence="3" id="KW-0805">Transcription regulation</keyword>
<dbReference type="SMART" id="SM00862">
    <property type="entry name" value="Trans_reg_C"/>
    <property type="match status" value="1"/>
</dbReference>
<evidence type="ECO:0000256" key="7">
    <source>
        <dbReference type="SAM" id="MobiDB-lite"/>
    </source>
</evidence>
<evidence type="ECO:0000259" key="8">
    <source>
        <dbReference type="PROSITE" id="PS51755"/>
    </source>
</evidence>
<organism evidence="9 10">
    <name type="scientific">Streptomyces olindensis</name>
    <dbReference type="NCBI Taxonomy" id="358823"/>
    <lineage>
        <taxon>Bacteria</taxon>
        <taxon>Bacillati</taxon>
        <taxon>Actinomycetota</taxon>
        <taxon>Actinomycetes</taxon>
        <taxon>Kitasatosporales</taxon>
        <taxon>Streptomycetaceae</taxon>
        <taxon>Streptomyces</taxon>
    </lineage>
</organism>
<evidence type="ECO:0000256" key="1">
    <source>
        <dbReference type="ARBA" id="ARBA00005820"/>
    </source>
</evidence>
<sequence>MEIRVEVLGPIEVTDAGGRPVVVGSRRRREVLGRLVAAGGRAVPLPALVADLWEDPPPTAAGTVRTFVAELRRALEPDRPPRTRSRVIETVGTGYALRVPRAHVDAHRFEDTLKAVRAATAGEVARALGDALAWWRGEPYADLDASPWLAPERARLAELHRQAVESRARAVLDLGRGAPLVPELEAFATTHPWREHAWVLLSRALYQAGRQVDALASLRGARTRLLERFGLASAESLDHLERDILRHAPHLTPTSPDEDRLRLLTRTEATGTYTRLRSMSTVARAAAVTGGTNLVLAQEQRAAAVAEAERTGDPDLTARVIAAYDVPTVWTRPDDPERSAALVATTRRTLRRLGPGASPALRARLLATVGLEHRGTRDRCAAEAATEAERLARELHDPGILALALNARFVQSFQQPGRTAERDTIAGELIDLSARHDLPMFEILGHLIRIQVCAARGETAMETAHHHVTAAERLATLHETPLVHTLTAAFRTMRLAQRSSDPAEVAHAYRTLATDLAGAGMPGVEAGVLPLALLSLRLRHARPAPTDPALDWGPYRPWAQPLIDLARGNTAAARRTAAALPAPPADHLYDALWAVTAHTALQLHDTSLAAQAHDALSPLRGEVAGGTTAMLTFGPVDDVLAALEERLGSQKRRPGPPTASRERQRRR</sequence>
<dbReference type="SUPFAM" id="SSF46894">
    <property type="entry name" value="C-terminal effector domain of the bipartite response regulators"/>
    <property type="match status" value="1"/>
</dbReference>
<proteinExistence type="inferred from homology"/>
<dbReference type="Proteomes" id="UP001550603">
    <property type="component" value="Unassembled WGS sequence"/>
</dbReference>
<protein>
    <submittedName>
        <fullName evidence="9">AfsR/SARP family transcriptional regulator</fullName>
    </submittedName>
</protein>
<dbReference type="SUPFAM" id="SSF48452">
    <property type="entry name" value="TPR-like"/>
    <property type="match status" value="1"/>
</dbReference>
<keyword evidence="2" id="KW-0902">Two-component regulatory system</keyword>
<evidence type="ECO:0000313" key="10">
    <source>
        <dbReference type="Proteomes" id="UP001550603"/>
    </source>
</evidence>
<reference evidence="9 10" key="1">
    <citation type="submission" date="2024-06" db="EMBL/GenBank/DDBJ databases">
        <title>The Natural Products Discovery Center: Release of the First 8490 Sequenced Strains for Exploring Actinobacteria Biosynthetic Diversity.</title>
        <authorList>
            <person name="Kalkreuter E."/>
            <person name="Kautsar S.A."/>
            <person name="Yang D."/>
            <person name="Bader C.D."/>
            <person name="Teijaro C.N."/>
            <person name="Fluegel L."/>
            <person name="Davis C.M."/>
            <person name="Simpson J.R."/>
            <person name="Lauterbach L."/>
            <person name="Steele A.D."/>
            <person name="Gui C."/>
            <person name="Meng S."/>
            <person name="Li G."/>
            <person name="Viehrig K."/>
            <person name="Ye F."/>
            <person name="Su P."/>
            <person name="Kiefer A.F."/>
            <person name="Nichols A."/>
            <person name="Cepeda A.J."/>
            <person name="Yan W."/>
            <person name="Fan B."/>
            <person name="Jiang Y."/>
            <person name="Adhikari A."/>
            <person name="Zheng C.-J."/>
            <person name="Schuster L."/>
            <person name="Cowan T.M."/>
            <person name="Smanski M.J."/>
            <person name="Chevrette M.G."/>
            <person name="De Carvalho L.P.S."/>
            <person name="Shen B."/>
        </authorList>
    </citation>
    <scope>NUCLEOTIDE SEQUENCE [LARGE SCALE GENOMIC DNA]</scope>
    <source>
        <strain evidence="9 10">NPDC019583</strain>
    </source>
</reference>
<dbReference type="CDD" id="cd15831">
    <property type="entry name" value="BTAD"/>
    <property type="match status" value="1"/>
</dbReference>
<comment type="similarity">
    <text evidence="1">Belongs to the AfsR/DnrI/RedD regulatory family.</text>
</comment>
<dbReference type="InterPro" id="IPR051677">
    <property type="entry name" value="AfsR-DnrI-RedD_regulator"/>
</dbReference>
<dbReference type="Pfam" id="PF03704">
    <property type="entry name" value="BTAD"/>
    <property type="match status" value="1"/>
</dbReference>
<dbReference type="InterPro" id="IPR036388">
    <property type="entry name" value="WH-like_DNA-bd_sf"/>
</dbReference>
<accession>A0ABV2Y598</accession>
<keyword evidence="10" id="KW-1185">Reference proteome</keyword>
<feature type="region of interest" description="Disordered" evidence="7">
    <location>
        <begin position="645"/>
        <end position="667"/>
    </location>
</feature>
<name>A0ABV2Y598_9ACTN</name>
<dbReference type="InterPro" id="IPR011990">
    <property type="entry name" value="TPR-like_helical_dom_sf"/>
</dbReference>
<evidence type="ECO:0000256" key="6">
    <source>
        <dbReference type="PROSITE-ProRule" id="PRU01091"/>
    </source>
</evidence>
<dbReference type="PANTHER" id="PTHR35807">
    <property type="entry name" value="TRANSCRIPTIONAL REGULATOR REDD-RELATED"/>
    <property type="match status" value="1"/>
</dbReference>
<feature type="domain" description="OmpR/PhoB-type" evidence="8">
    <location>
        <begin position="1"/>
        <end position="99"/>
    </location>
</feature>